<dbReference type="EMBL" id="AUVB01000088">
    <property type="protein sequence ID" value="KGE02633.1"/>
    <property type="molecule type" value="Genomic_DNA"/>
</dbReference>
<comment type="caution">
    <text evidence="1">The sequence shown here is derived from an EMBL/GenBank/DDBJ whole genome shotgun (WGS) entry which is preliminary data.</text>
</comment>
<dbReference type="eggNOG" id="COG0582">
    <property type="taxonomic scope" value="Bacteria"/>
</dbReference>
<protein>
    <submittedName>
        <fullName evidence="1">Shufflon-specific DNA recombinase</fullName>
    </submittedName>
</protein>
<evidence type="ECO:0000313" key="2">
    <source>
        <dbReference type="Proteomes" id="UP000029640"/>
    </source>
</evidence>
<evidence type="ECO:0000313" key="1">
    <source>
        <dbReference type="EMBL" id="KGE02633.1"/>
    </source>
</evidence>
<dbReference type="RefSeq" id="WP_201771585.1">
    <property type="nucleotide sequence ID" value="NZ_KN234771.1"/>
</dbReference>
<dbReference type="HOGENOM" id="CLU_160518_2_0_6"/>
<organism evidence="1 2">
    <name type="scientific">Pseudohaliea rubra DSM 19751</name>
    <dbReference type="NCBI Taxonomy" id="1265313"/>
    <lineage>
        <taxon>Bacteria</taxon>
        <taxon>Pseudomonadati</taxon>
        <taxon>Pseudomonadota</taxon>
        <taxon>Gammaproteobacteria</taxon>
        <taxon>Cellvibrionales</taxon>
        <taxon>Halieaceae</taxon>
        <taxon>Pseudohaliea</taxon>
    </lineage>
</organism>
<reference evidence="1 2" key="1">
    <citation type="journal article" date="2014" name="Genome Announc.">
        <title>Genome Sequence of Gammaproteobacterial Pseudohaliea rubra Type Strain DSM 19751, Isolated from Coastal Seawater of the Mediterranean Sea.</title>
        <authorList>
            <person name="Spring S."/>
            <person name="Fiebig A."/>
            <person name="Riedel T."/>
            <person name="Goker M."/>
            <person name="Klenk H.P."/>
        </authorList>
    </citation>
    <scope>NUCLEOTIDE SEQUENCE [LARGE SCALE GENOMIC DNA]</scope>
    <source>
        <strain evidence="1 2">DSM 19751</strain>
    </source>
</reference>
<keyword evidence="2" id="KW-1185">Reference proteome</keyword>
<dbReference type="Proteomes" id="UP000029640">
    <property type="component" value="Unassembled WGS sequence"/>
</dbReference>
<sequence length="56" mass="6590">MATITRTPSKTWKAVVRKHGWPTTIKTFRTRRDAADWSRRTEDKMVRGVYIRSGPK</sequence>
<name>A0A095VNH3_9GAMM</name>
<dbReference type="AlphaFoldDB" id="A0A095VNH3"/>
<dbReference type="STRING" id="1265313.HRUBRA_02771"/>
<proteinExistence type="predicted"/>
<gene>
    <name evidence="1" type="ORF">HRUBRA_02771</name>
</gene>
<accession>A0A095VNH3</accession>